<evidence type="ECO:0000313" key="1">
    <source>
        <dbReference type="EMBL" id="QJA55091.1"/>
    </source>
</evidence>
<name>A0A6H2A632_9ZZZZ</name>
<evidence type="ECO:0000313" key="2">
    <source>
        <dbReference type="EMBL" id="QJI03494.1"/>
    </source>
</evidence>
<dbReference type="AlphaFoldDB" id="A0A6H2A632"/>
<organism evidence="1">
    <name type="scientific">viral metagenome</name>
    <dbReference type="NCBI Taxonomy" id="1070528"/>
    <lineage>
        <taxon>unclassified sequences</taxon>
        <taxon>metagenomes</taxon>
        <taxon>organismal metagenomes</taxon>
    </lineage>
</organism>
<protein>
    <submittedName>
        <fullName evidence="1">Uncharacterized protein</fullName>
    </submittedName>
</protein>
<sequence length="239" mass="27353">MMEYDQLRQMEKTHVCSECGGELVITWDKENNCYRLCCGYNHSHNGFQRKLSETQVIKRGKLDTEHGAGAQKDLEERAKRSETALSLMPKEDIATKRALGLAEIGNLVLWADKIGLTAQLGHICLYFGKPYVTIDGYYYLNNKRKKPVRIGTRPMTTEEKTAYMVDDATHAYIAEAWLDGVKLPDIGEGYVTRDEVELKSDRNPAQFRAPVVHGHPQRMAEKRAEWQLLRKLIPLEVKE</sequence>
<gene>
    <name evidence="1" type="ORF">TM448A06729_0008</name>
    <name evidence="2" type="ORF">TM448B04590_0003</name>
</gene>
<proteinExistence type="predicted"/>
<reference evidence="1" key="1">
    <citation type="submission" date="2020-03" db="EMBL/GenBank/DDBJ databases">
        <title>The deep terrestrial virosphere.</title>
        <authorList>
            <person name="Holmfeldt K."/>
            <person name="Nilsson E."/>
            <person name="Simone D."/>
            <person name="Lopez-Fernandez M."/>
            <person name="Wu X."/>
            <person name="de Brujin I."/>
            <person name="Lundin D."/>
            <person name="Andersson A."/>
            <person name="Bertilsson S."/>
            <person name="Dopson M."/>
        </authorList>
    </citation>
    <scope>NUCLEOTIDE SEQUENCE</scope>
    <source>
        <strain evidence="1">TM448A06729</strain>
        <strain evidence="2">TM448B04590</strain>
    </source>
</reference>
<dbReference type="EMBL" id="MT145093">
    <property type="protein sequence ID" value="QJI03494.1"/>
    <property type="molecule type" value="Genomic_DNA"/>
</dbReference>
<dbReference type="EMBL" id="MT144566">
    <property type="protein sequence ID" value="QJA55091.1"/>
    <property type="molecule type" value="Genomic_DNA"/>
</dbReference>
<accession>A0A6H2A632</accession>